<feature type="transmembrane region" description="Helical" evidence="1">
    <location>
        <begin position="20"/>
        <end position="42"/>
    </location>
</feature>
<organism evidence="2 3">
    <name type="scientific">Sphingobacterium bambusae</name>
    <dbReference type="NCBI Taxonomy" id="662858"/>
    <lineage>
        <taxon>Bacteria</taxon>
        <taxon>Pseudomonadati</taxon>
        <taxon>Bacteroidota</taxon>
        <taxon>Sphingobacteriia</taxon>
        <taxon>Sphingobacteriales</taxon>
        <taxon>Sphingobacteriaceae</taxon>
        <taxon>Sphingobacterium</taxon>
    </lineage>
</organism>
<keyword evidence="1" id="KW-0812">Transmembrane</keyword>
<comment type="caution">
    <text evidence="2">The sequence shown here is derived from an EMBL/GenBank/DDBJ whole genome shotgun (WGS) entry which is preliminary data.</text>
</comment>
<proteinExistence type="predicted"/>
<dbReference type="Proteomes" id="UP001597525">
    <property type="component" value="Unassembled WGS sequence"/>
</dbReference>
<keyword evidence="3" id="KW-1185">Reference proteome</keyword>
<keyword evidence="1" id="KW-1133">Transmembrane helix</keyword>
<name>A0ABW6B9F0_9SPHI</name>
<accession>A0ABW6B9F0</accession>
<sequence>MPANKKYLTKSPWLRLSKILAGTVGGYAVMLSFHLALCSFLPKGEVVATAFIMGYIMWSFLLLWAFVAKNVWRVWLTYILLTIIFLLPYLWSTTFNHGS</sequence>
<dbReference type="EMBL" id="JBHUPB010000003">
    <property type="protein sequence ID" value="MFD2966066.1"/>
    <property type="molecule type" value="Genomic_DNA"/>
</dbReference>
<keyword evidence="1" id="KW-0472">Membrane</keyword>
<dbReference type="RefSeq" id="WP_320183859.1">
    <property type="nucleotide sequence ID" value="NZ_CP138332.1"/>
</dbReference>
<feature type="transmembrane region" description="Helical" evidence="1">
    <location>
        <begin position="74"/>
        <end position="91"/>
    </location>
</feature>
<evidence type="ECO:0000313" key="3">
    <source>
        <dbReference type="Proteomes" id="UP001597525"/>
    </source>
</evidence>
<gene>
    <name evidence="2" type="ORF">ACFS7Y_01645</name>
</gene>
<evidence type="ECO:0000256" key="1">
    <source>
        <dbReference type="SAM" id="Phobius"/>
    </source>
</evidence>
<feature type="transmembrane region" description="Helical" evidence="1">
    <location>
        <begin position="48"/>
        <end position="67"/>
    </location>
</feature>
<protein>
    <recommendedName>
        <fullName evidence="4">DUF3649 domain-containing protein</fullName>
    </recommendedName>
</protein>
<evidence type="ECO:0008006" key="4">
    <source>
        <dbReference type="Google" id="ProtNLM"/>
    </source>
</evidence>
<reference evidence="3" key="1">
    <citation type="journal article" date="2019" name="Int. J. Syst. Evol. Microbiol.">
        <title>The Global Catalogue of Microorganisms (GCM) 10K type strain sequencing project: providing services to taxonomists for standard genome sequencing and annotation.</title>
        <authorList>
            <consortium name="The Broad Institute Genomics Platform"/>
            <consortium name="The Broad Institute Genome Sequencing Center for Infectious Disease"/>
            <person name="Wu L."/>
            <person name="Ma J."/>
        </authorList>
    </citation>
    <scope>NUCLEOTIDE SEQUENCE [LARGE SCALE GENOMIC DNA]</scope>
    <source>
        <strain evidence="3">KCTC 22814</strain>
    </source>
</reference>
<evidence type="ECO:0000313" key="2">
    <source>
        <dbReference type="EMBL" id="MFD2966066.1"/>
    </source>
</evidence>